<reference evidence="7" key="1">
    <citation type="submission" date="2022-04" db="EMBL/GenBank/DDBJ databases">
        <title>Corynebacterium kalidii LD5P10.</title>
        <authorList>
            <person name="Sun J.Q."/>
        </authorList>
    </citation>
    <scope>NUCLEOTIDE SEQUENCE</scope>
    <source>
        <strain evidence="7">LD5P10</strain>
    </source>
</reference>
<name>A0A9X1WEZ8_9CORY</name>
<dbReference type="GO" id="GO:0012505">
    <property type="term" value="C:endomembrane system"/>
    <property type="evidence" value="ECO:0007669"/>
    <property type="project" value="UniProtKB-SubCell"/>
</dbReference>
<dbReference type="RefSeq" id="WP_244803185.1">
    <property type="nucleotide sequence ID" value="NZ_JALIEA010000008.1"/>
</dbReference>
<keyword evidence="2 5" id="KW-0812">Transmembrane</keyword>
<sequence>MTAGAPIPLADPGLQPERTSMAWARTSLAYLVAAAVTLRWVPQHGTAVAGVTVGLTLVALGIYAGQRRRYRDAAVGVARNRLTASVGAVVVLTVCTVALGVFSLLLVATG</sequence>
<protein>
    <submittedName>
        <fullName evidence="7">DUF202 domain-containing protein</fullName>
    </submittedName>
</protein>
<feature type="domain" description="DUF202" evidence="6">
    <location>
        <begin position="11"/>
        <end position="72"/>
    </location>
</feature>
<accession>A0A9X1WEZ8</accession>
<dbReference type="Proteomes" id="UP001139207">
    <property type="component" value="Unassembled WGS sequence"/>
</dbReference>
<keyword evidence="3 5" id="KW-1133">Transmembrane helix</keyword>
<evidence type="ECO:0000259" key="6">
    <source>
        <dbReference type="Pfam" id="PF02656"/>
    </source>
</evidence>
<evidence type="ECO:0000313" key="7">
    <source>
        <dbReference type="EMBL" id="MCJ7857435.1"/>
    </source>
</evidence>
<keyword evidence="8" id="KW-1185">Reference proteome</keyword>
<dbReference type="InterPro" id="IPR003807">
    <property type="entry name" value="DUF202"/>
</dbReference>
<feature type="transmembrane region" description="Helical" evidence="5">
    <location>
        <begin position="47"/>
        <end position="65"/>
    </location>
</feature>
<evidence type="ECO:0000256" key="3">
    <source>
        <dbReference type="ARBA" id="ARBA00022989"/>
    </source>
</evidence>
<proteinExistence type="predicted"/>
<keyword evidence="4 5" id="KW-0472">Membrane</keyword>
<dbReference type="Pfam" id="PF02656">
    <property type="entry name" value="DUF202"/>
    <property type="match status" value="1"/>
</dbReference>
<evidence type="ECO:0000256" key="1">
    <source>
        <dbReference type="ARBA" id="ARBA00004127"/>
    </source>
</evidence>
<organism evidence="7 8">
    <name type="scientific">Corynebacterium kalidii</name>
    <dbReference type="NCBI Taxonomy" id="2931982"/>
    <lineage>
        <taxon>Bacteria</taxon>
        <taxon>Bacillati</taxon>
        <taxon>Actinomycetota</taxon>
        <taxon>Actinomycetes</taxon>
        <taxon>Mycobacteriales</taxon>
        <taxon>Corynebacteriaceae</taxon>
        <taxon>Corynebacterium</taxon>
    </lineage>
</organism>
<comment type="caution">
    <text evidence="7">The sequence shown here is derived from an EMBL/GenBank/DDBJ whole genome shotgun (WGS) entry which is preliminary data.</text>
</comment>
<evidence type="ECO:0000256" key="5">
    <source>
        <dbReference type="SAM" id="Phobius"/>
    </source>
</evidence>
<dbReference type="AlphaFoldDB" id="A0A9X1WEZ8"/>
<comment type="subcellular location">
    <subcellularLocation>
        <location evidence="1">Endomembrane system</location>
        <topology evidence="1">Multi-pass membrane protein</topology>
    </subcellularLocation>
</comment>
<feature type="transmembrane region" description="Helical" evidence="5">
    <location>
        <begin position="86"/>
        <end position="108"/>
    </location>
</feature>
<dbReference type="EMBL" id="JALIEA010000008">
    <property type="protein sequence ID" value="MCJ7857435.1"/>
    <property type="molecule type" value="Genomic_DNA"/>
</dbReference>
<evidence type="ECO:0000256" key="4">
    <source>
        <dbReference type="ARBA" id="ARBA00023136"/>
    </source>
</evidence>
<evidence type="ECO:0000313" key="8">
    <source>
        <dbReference type="Proteomes" id="UP001139207"/>
    </source>
</evidence>
<evidence type="ECO:0000256" key="2">
    <source>
        <dbReference type="ARBA" id="ARBA00022692"/>
    </source>
</evidence>
<gene>
    <name evidence="7" type="ORF">MUN33_01710</name>
</gene>